<dbReference type="RefSeq" id="WP_283751686.1">
    <property type="nucleotide sequence ID" value="NZ_JAQOSP010000004.1"/>
</dbReference>
<feature type="domain" description="SLH" evidence="1">
    <location>
        <begin position="292"/>
        <end position="356"/>
    </location>
</feature>
<keyword evidence="3" id="KW-1185">Reference proteome</keyword>
<protein>
    <submittedName>
        <fullName evidence="2">S-layer homology domain-containing protein</fullName>
    </submittedName>
</protein>
<feature type="domain" description="SLH" evidence="1">
    <location>
        <begin position="229"/>
        <end position="290"/>
    </location>
</feature>
<evidence type="ECO:0000313" key="3">
    <source>
        <dbReference type="Proteomes" id="UP001235303"/>
    </source>
</evidence>
<accession>A0ABT7APA4</accession>
<dbReference type="Pfam" id="PF00395">
    <property type="entry name" value="SLH"/>
    <property type="match status" value="2"/>
</dbReference>
<evidence type="ECO:0000259" key="1">
    <source>
        <dbReference type="PROSITE" id="PS51272"/>
    </source>
</evidence>
<organism evidence="2 3">
    <name type="scientific">Roseofilum acuticapitatum BLCC-M154</name>
    <dbReference type="NCBI Taxonomy" id="3022444"/>
    <lineage>
        <taxon>Bacteria</taxon>
        <taxon>Bacillati</taxon>
        <taxon>Cyanobacteriota</taxon>
        <taxon>Cyanophyceae</taxon>
        <taxon>Desertifilales</taxon>
        <taxon>Desertifilaceae</taxon>
        <taxon>Roseofilum</taxon>
        <taxon>Roseofilum acuticapitatum</taxon>
    </lineage>
</organism>
<dbReference type="PANTHER" id="PTHR43308:SF5">
    <property type="entry name" value="S-LAYER PROTEIN _ PEPTIDOGLYCAN ENDO-BETA-N-ACETYLGLUCOSAMINIDASE"/>
    <property type="match status" value="1"/>
</dbReference>
<sequence length="363" mass="41306">MSLFPILPIAPAKRSFIAALMVITLSPNLHLAQLSPSLDSTSWQWIDWTQGDTTERPLSQEPITLMFKEGKVSGFGGCNNYFSSYQVDGDRASETEFYRLILSAPFGRTFKACGNLSQQEDQFLEQLGQVERYQINSDGELYLFYRHNGETGQMRFRPISDSSPAQTSFTDIPDNYWAQDFITVLVERNLMSGFADGTFRPDTPVTRAEFASLLQKTFDLPQVRKRVLFRDVPQDFWAQGAIQYVATTIPQLMGGYPGDLFRPEERILRVEVLVSLANLLREVPEVDRDLMLALYEDRQEIPDYALEKVAIATQQQIVVNYPQIRQLRPNQPATRAEVAALIYQGLVKTNQAPEVESPYRINP</sequence>
<feature type="domain" description="SLH" evidence="1">
    <location>
        <begin position="165"/>
        <end position="228"/>
    </location>
</feature>
<dbReference type="PANTHER" id="PTHR43308">
    <property type="entry name" value="OUTER MEMBRANE PROTEIN ALPHA-RELATED"/>
    <property type="match status" value="1"/>
</dbReference>
<dbReference type="Proteomes" id="UP001235303">
    <property type="component" value="Unassembled WGS sequence"/>
</dbReference>
<proteinExistence type="predicted"/>
<reference evidence="2 3" key="1">
    <citation type="submission" date="2023-01" db="EMBL/GenBank/DDBJ databases">
        <title>Novel diversity within Roseofilum (Cyanobacteria; Desertifilaceae) from marine benthic mats with descriptions of four novel species.</title>
        <authorList>
            <person name="Wang Y."/>
            <person name="Berthold D.E."/>
            <person name="Hu J."/>
            <person name="Lefler F.W."/>
            <person name="Laughinghouse H.D. IV."/>
        </authorList>
    </citation>
    <scope>NUCLEOTIDE SEQUENCE [LARGE SCALE GENOMIC DNA]</scope>
    <source>
        <strain evidence="2 3">BLCC-M154</strain>
    </source>
</reference>
<dbReference type="Gene3D" id="2.40.128.270">
    <property type="match status" value="1"/>
</dbReference>
<dbReference type="InterPro" id="IPR038670">
    <property type="entry name" value="HslJ-like_sf"/>
</dbReference>
<comment type="caution">
    <text evidence="2">The sequence shown here is derived from an EMBL/GenBank/DDBJ whole genome shotgun (WGS) entry which is preliminary data.</text>
</comment>
<dbReference type="InterPro" id="IPR051465">
    <property type="entry name" value="Cell_Envelope_Struct_Comp"/>
</dbReference>
<dbReference type="InterPro" id="IPR005184">
    <property type="entry name" value="DUF306_Meta_HslJ"/>
</dbReference>
<dbReference type="InterPro" id="IPR001119">
    <property type="entry name" value="SLH_dom"/>
</dbReference>
<evidence type="ECO:0000313" key="2">
    <source>
        <dbReference type="EMBL" id="MDJ1167918.1"/>
    </source>
</evidence>
<gene>
    <name evidence="2" type="ORF">PMG71_00590</name>
</gene>
<dbReference type="EMBL" id="JAQOSP010000004">
    <property type="protein sequence ID" value="MDJ1167918.1"/>
    <property type="molecule type" value="Genomic_DNA"/>
</dbReference>
<dbReference type="PROSITE" id="PS51272">
    <property type="entry name" value="SLH"/>
    <property type="match status" value="3"/>
</dbReference>
<name>A0ABT7APA4_9CYAN</name>
<dbReference type="Pfam" id="PF03724">
    <property type="entry name" value="META"/>
    <property type="match status" value="1"/>
</dbReference>